<dbReference type="InterPro" id="IPR011335">
    <property type="entry name" value="Restrct_endonuc-II-like"/>
</dbReference>
<dbReference type="SUPFAM" id="SSF52980">
    <property type="entry name" value="Restriction endonuclease-like"/>
    <property type="match status" value="1"/>
</dbReference>
<dbReference type="InterPro" id="IPR007560">
    <property type="entry name" value="Restrct_endonuc_IV_Mrr"/>
</dbReference>
<dbReference type="Gene3D" id="3.40.1350.10">
    <property type="match status" value="1"/>
</dbReference>
<comment type="caution">
    <text evidence="3">The sequence shown here is derived from an EMBL/GenBank/DDBJ whole genome shotgun (WGS) entry which is preliminary data.</text>
</comment>
<evidence type="ECO:0000313" key="3">
    <source>
        <dbReference type="EMBL" id="TGC09724.1"/>
    </source>
</evidence>
<dbReference type="RefSeq" id="WP_135389239.1">
    <property type="nucleotide sequence ID" value="NZ_PGGK01000004.1"/>
</dbReference>
<dbReference type="Pfam" id="PF04471">
    <property type="entry name" value="Mrr_cat"/>
    <property type="match status" value="1"/>
</dbReference>
<evidence type="ECO:0000256" key="1">
    <source>
        <dbReference type="SAM" id="MobiDB-lite"/>
    </source>
</evidence>
<dbReference type="Proteomes" id="UP000297295">
    <property type="component" value="Unassembled WGS sequence"/>
</dbReference>
<keyword evidence="4" id="KW-1185">Reference proteome</keyword>
<dbReference type="GO" id="GO:0015666">
    <property type="term" value="F:restriction endodeoxyribonuclease activity"/>
    <property type="evidence" value="ECO:0007669"/>
    <property type="project" value="TreeGrafter"/>
</dbReference>
<dbReference type="GO" id="GO:0009307">
    <property type="term" value="P:DNA restriction-modification system"/>
    <property type="evidence" value="ECO:0007669"/>
    <property type="project" value="InterPro"/>
</dbReference>
<protein>
    <recommendedName>
        <fullName evidence="2">Restriction endonuclease type IV Mrr domain-containing protein</fullName>
    </recommendedName>
</protein>
<evidence type="ECO:0000313" key="4">
    <source>
        <dbReference type="Proteomes" id="UP000297295"/>
    </source>
</evidence>
<dbReference type="OrthoDB" id="141004at2157"/>
<dbReference type="PANTHER" id="PTHR30015">
    <property type="entry name" value="MRR RESTRICTION SYSTEM PROTEIN"/>
    <property type="match status" value="1"/>
</dbReference>
<proteinExistence type="predicted"/>
<dbReference type="AlphaFoldDB" id="A0A4E0QB02"/>
<dbReference type="EMBL" id="PGGK01000004">
    <property type="protein sequence ID" value="TGC09724.1"/>
    <property type="molecule type" value="Genomic_DNA"/>
</dbReference>
<dbReference type="InterPro" id="IPR011856">
    <property type="entry name" value="tRNA_endonuc-like_dom_sf"/>
</dbReference>
<dbReference type="InterPro" id="IPR052906">
    <property type="entry name" value="Type_IV_Methyl-Rstrct_Enzyme"/>
</dbReference>
<feature type="domain" description="Restriction endonuclease type IV Mrr" evidence="2">
    <location>
        <begin position="10"/>
        <end position="122"/>
    </location>
</feature>
<evidence type="ECO:0000259" key="2">
    <source>
        <dbReference type="Pfam" id="PF04471"/>
    </source>
</evidence>
<gene>
    <name evidence="3" type="ORF">CUN85_05010</name>
</gene>
<organism evidence="3 4">
    <name type="scientific">Methanolobus halotolerans</name>
    <dbReference type="NCBI Taxonomy" id="2052935"/>
    <lineage>
        <taxon>Archaea</taxon>
        <taxon>Methanobacteriati</taxon>
        <taxon>Methanobacteriota</taxon>
        <taxon>Stenosarchaea group</taxon>
        <taxon>Methanomicrobia</taxon>
        <taxon>Methanosarcinales</taxon>
        <taxon>Methanosarcinaceae</taxon>
        <taxon>Methanolobus</taxon>
    </lineage>
</organism>
<reference evidence="3 4" key="1">
    <citation type="submission" date="2017-11" db="EMBL/GenBank/DDBJ databases">
        <title>Isolation and Characterization of Methanogenic Archaea from Saline Meromictic Lake at Siberia.</title>
        <authorList>
            <person name="Shen Y."/>
            <person name="Huang H.-H."/>
            <person name="Lai M.-C."/>
            <person name="Chen S.-C."/>
        </authorList>
    </citation>
    <scope>NUCLEOTIDE SEQUENCE [LARGE SCALE GENOMIC DNA]</scope>
    <source>
        <strain evidence="3 4">SY-01</strain>
    </source>
</reference>
<dbReference type="GO" id="GO:0003677">
    <property type="term" value="F:DNA binding"/>
    <property type="evidence" value="ECO:0007669"/>
    <property type="project" value="InterPro"/>
</dbReference>
<feature type="region of interest" description="Disordered" evidence="1">
    <location>
        <begin position="133"/>
        <end position="152"/>
    </location>
</feature>
<sequence>MERWSPGQLQETDPYEFEKLLAQLFRKMEYIVEETKFSHDRGIDLLIRIEHFGLSHTWIVQAKRYTDPVGVKAVREYSSLRYRDHVDGVIIVTTSHFTREAQEEAAEHNVKLIDGNLLAEMLNHYLPEVSEGPQITQISEKESRSSSTSTVLRRGEDTLAAEPVNLGKERFTIMITNKNIFFKKENNGVLSRKENVELRIQVRDIIGIHVEKQHMFLIAGQKQLTVYPLSSKRKDRIAEILDNLRPEYVRGEHLIMSSRRNSSMTILTSKRLVQLDIESGVMNNIVLSKIVGIEIEGGFLKKDRLAISESSNGMNAMKKHFLEVEDIPRWKEETEQMVRVS</sequence>
<accession>A0A4E0QB02</accession>
<dbReference type="PANTHER" id="PTHR30015:SF7">
    <property type="entry name" value="TYPE IV METHYL-DIRECTED RESTRICTION ENZYME ECOKMRR"/>
    <property type="match status" value="1"/>
</dbReference>
<name>A0A4E0QB02_9EURY</name>